<dbReference type="RefSeq" id="WP_003254066.1">
    <property type="nucleotide sequence ID" value="NZ_JABXXM010000005.1"/>
</dbReference>
<protein>
    <submittedName>
        <fullName evidence="2">Uncharacterized protein</fullName>
    </submittedName>
</protein>
<geneLocation type="plasmid" evidence="2">
    <name>pAM65-52-3-235K</name>
</geneLocation>
<name>A0A160LKS0_BACTI</name>
<dbReference type="AlphaFoldDB" id="A0A160LKS0"/>
<sequence length="153" mass="17830">MGVFGCFEVTIGFNGNERVDYMTYDTKGIWRCYEIKVSLADFRSKAKKTFCGHFNYFVMPKELFEKVKDEIPSHVGVYVNGMCVKKAKKQKLLVEEKVLKDSLIRSLSRESDKLFQSASPAIVSSLRKQLSTTRKELDDYRKRYRELKKGRFA</sequence>
<dbReference type="EMBL" id="CP013278">
    <property type="protein sequence ID" value="AND28608.1"/>
    <property type="molecule type" value="Genomic_DNA"/>
</dbReference>
<accession>A0A160LKS0</accession>
<evidence type="ECO:0000313" key="2">
    <source>
        <dbReference type="EMBL" id="AND28608.1"/>
    </source>
</evidence>
<gene>
    <name evidence="2" type="ORF">ATN07_33410</name>
</gene>
<feature type="coiled-coil region" evidence="1">
    <location>
        <begin position="123"/>
        <end position="150"/>
    </location>
</feature>
<proteinExistence type="predicted"/>
<evidence type="ECO:0000256" key="1">
    <source>
        <dbReference type="SAM" id="Coils"/>
    </source>
</evidence>
<keyword evidence="2" id="KW-0614">Plasmid</keyword>
<reference evidence="2" key="1">
    <citation type="journal article" date="2017" name="Res. Microbiol.">
        <title>Comparative genomics of extrachromosomal elements in Bacillus thuringiensis subsp. israelensis.</title>
        <authorList>
            <person name="Bolotin A."/>
            <person name="Gillis A."/>
            <person name="Sanchis V."/>
            <person name="Nielsen-LeRoux C."/>
            <person name="Mahillon J."/>
            <person name="Lereclus D."/>
            <person name="Sorokin A."/>
        </authorList>
    </citation>
    <scope>NUCLEOTIDE SEQUENCE</scope>
    <source>
        <strain evidence="2">AM65-52</strain>
        <plasmid evidence="2">pAM65-52-3-235K</plasmid>
    </source>
</reference>
<keyword evidence="1" id="KW-0175">Coiled coil</keyword>
<organism evidence="2">
    <name type="scientific">Bacillus thuringiensis subsp. israelensis</name>
    <dbReference type="NCBI Taxonomy" id="1430"/>
    <lineage>
        <taxon>Bacteria</taxon>
        <taxon>Bacillati</taxon>
        <taxon>Bacillota</taxon>
        <taxon>Bacilli</taxon>
        <taxon>Bacillales</taxon>
        <taxon>Bacillaceae</taxon>
        <taxon>Bacillus</taxon>
        <taxon>Bacillus cereus group</taxon>
    </lineage>
</organism>